<feature type="compositionally biased region" description="Basic and acidic residues" evidence="1">
    <location>
        <begin position="1"/>
        <end position="35"/>
    </location>
</feature>
<name>A0A9E2SFH3_9BACT</name>
<feature type="region of interest" description="Disordered" evidence="1">
    <location>
        <begin position="1"/>
        <end position="169"/>
    </location>
</feature>
<keyword evidence="3" id="KW-1185">Reference proteome</keyword>
<evidence type="ECO:0000256" key="1">
    <source>
        <dbReference type="SAM" id="MobiDB-lite"/>
    </source>
</evidence>
<evidence type="ECO:0000313" key="3">
    <source>
        <dbReference type="Proteomes" id="UP000812270"/>
    </source>
</evidence>
<feature type="compositionally biased region" description="Acidic residues" evidence="1">
    <location>
        <begin position="75"/>
        <end position="92"/>
    </location>
</feature>
<protein>
    <submittedName>
        <fullName evidence="2">Uncharacterized protein</fullName>
    </submittedName>
</protein>
<comment type="caution">
    <text evidence="2">The sequence shown here is derived from an EMBL/GenBank/DDBJ whole genome shotgun (WGS) entry which is preliminary data.</text>
</comment>
<sequence>MKKEPTKAPDTSDNRLADKYAGKDLPDSEKDRKEMEEEETTIDLPDVKDIPGQEHVHVPHFREFGDTTISSKDEEGGDLFDEEEEDADDESNVSETERKLLQKAAVQTPGDEDEAAVRAAALDRTDEEGTPLEESNLVKDRFGEDLDLPEAEEVTDEDETAEDDEEEDI</sequence>
<evidence type="ECO:0000313" key="2">
    <source>
        <dbReference type="EMBL" id="MBV4360110.1"/>
    </source>
</evidence>
<gene>
    <name evidence="2" type="ORF">KTO63_23295</name>
</gene>
<feature type="compositionally biased region" description="Basic and acidic residues" evidence="1">
    <location>
        <begin position="45"/>
        <end position="65"/>
    </location>
</feature>
<feature type="compositionally biased region" description="Acidic residues" evidence="1">
    <location>
        <begin position="145"/>
        <end position="169"/>
    </location>
</feature>
<dbReference type="Proteomes" id="UP000812270">
    <property type="component" value="Unassembled WGS sequence"/>
</dbReference>
<organism evidence="2 3">
    <name type="scientific">Pinibacter aurantiacus</name>
    <dbReference type="NCBI Taxonomy" id="2851599"/>
    <lineage>
        <taxon>Bacteria</taxon>
        <taxon>Pseudomonadati</taxon>
        <taxon>Bacteroidota</taxon>
        <taxon>Chitinophagia</taxon>
        <taxon>Chitinophagales</taxon>
        <taxon>Chitinophagaceae</taxon>
        <taxon>Pinibacter</taxon>
    </lineage>
</organism>
<proteinExistence type="predicted"/>
<dbReference type="RefSeq" id="WP_217794382.1">
    <property type="nucleotide sequence ID" value="NZ_JAHSPG010000017.1"/>
</dbReference>
<accession>A0A9E2SFH3</accession>
<dbReference type="EMBL" id="JAHSPG010000017">
    <property type="protein sequence ID" value="MBV4360110.1"/>
    <property type="molecule type" value="Genomic_DNA"/>
</dbReference>
<dbReference type="AlphaFoldDB" id="A0A9E2SFH3"/>
<reference evidence="2" key="1">
    <citation type="submission" date="2021-06" db="EMBL/GenBank/DDBJ databases">
        <authorList>
            <person name="Huq M.A."/>
        </authorList>
    </citation>
    <scope>NUCLEOTIDE SEQUENCE</scope>
    <source>
        <strain evidence="2">MAH-26</strain>
    </source>
</reference>